<dbReference type="STRING" id="1618484.UR56_C0023G0006"/>
<dbReference type="Proteomes" id="UP000034004">
    <property type="component" value="Unassembled WGS sequence"/>
</dbReference>
<organism evidence="1 2">
    <name type="scientific">Candidatus Roizmanbacteria bacterium GW2011_GWC2_34_23</name>
    <dbReference type="NCBI Taxonomy" id="1618484"/>
    <lineage>
        <taxon>Bacteria</taxon>
        <taxon>Candidatus Roizmaniibacteriota</taxon>
    </lineage>
</organism>
<evidence type="ECO:0000313" key="2">
    <source>
        <dbReference type="Proteomes" id="UP000034004"/>
    </source>
</evidence>
<comment type="caution">
    <text evidence="1">The sequence shown here is derived from an EMBL/GenBank/DDBJ whole genome shotgun (WGS) entry which is preliminary data.</text>
</comment>
<dbReference type="Pfam" id="PF02575">
    <property type="entry name" value="YbaB_DNA_bd"/>
    <property type="match status" value="1"/>
</dbReference>
<evidence type="ECO:0008006" key="3">
    <source>
        <dbReference type="Google" id="ProtNLM"/>
    </source>
</evidence>
<protein>
    <recommendedName>
        <fullName evidence="3">Nucleoid-associated protein</fullName>
    </recommendedName>
</protein>
<reference evidence="1 2" key="1">
    <citation type="journal article" date="2015" name="Nature">
        <title>rRNA introns, odd ribosomes, and small enigmatic genomes across a large radiation of phyla.</title>
        <authorList>
            <person name="Brown C.T."/>
            <person name="Hug L.A."/>
            <person name="Thomas B.C."/>
            <person name="Sharon I."/>
            <person name="Castelle C.J."/>
            <person name="Singh A."/>
            <person name="Wilkins M.J."/>
            <person name="Williams K.H."/>
            <person name="Banfield J.F."/>
        </authorList>
    </citation>
    <scope>NUCLEOTIDE SEQUENCE [LARGE SCALE GENOMIC DNA]</scope>
</reference>
<dbReference type="EMBL" id="LBPR01000023">
    <property type="protein sequence ID" value="KKP60466.1"/>
    <property type="molecule type" value="Genomic_DNA"/>
</dbReference>
<dbReference type="AlphaFoldDB" id="A0A0G0B9N0"/>
<sequence>MLNPFGALGDLQKLQQQAQKMQAALQQEEVVVEKNGVKIVIRGDQIIESIEVDGIVENRIAETVNEAVKKTQELAAKKLIEISSQQQQG</sequence>
<dbReference type="InterPro" id="IPR004401">
    <property type="entry name" value="YbaB/EbfC"/>
</dbReference>
<accession>A0A0G0B9N0</accession>
<evidence type="ECO:0000313" key="1">
    <source>
        <dbReference type="EMBL" id="KKP60466.1"/>
    </source>
</evidence>
<dbReference type="InterPro" id="IPR036894">
    <property type="entry name" value="YbaB-like_sf"/>
</dbReference>
<dbReference type="SUPFAM" id="SSF82607">
    <property type="entry name" value="YbaB-like"/>
    <property type="match status" value="1"/>
</dbReference>
<proteinExistence type="predicted"/>
<dbReference type="GO" id="GO:0003677">
    <property type="term" value="F:DNA binding"/>
    <property type="evidence" value="ECO:0007669"/>
    <property type="project" value="InterPro"/>
</dbReference>
<dbReference type="Gene3D" id="3.30.1310.10">
    <property type="entry name" value="Nucleoid-associated protein YbaB-like domain"/>
    <property type="match status" value="1"/>
</dbReference>
<gene>
    <name evidence="1" type="ORF">UR56_C0023G0006</name>
</gene>
<name>A0A0G0B9N0_9BACT</name>